<evidence type="ECO:0000256" key="1">
    <source>
        <dbReference type="SAM" id="SignalP"/>
    </source>
</evidence>
<comment type="caution">
    <text evidence="2">The sequence shown here is derived from an EMBL/GenBank/DDBJ whole genome shotgun (WGS) entry which is preliminary data.</text>
</comment>
<organism evidence="2 3">
    <name type="scientific">Lasiosphaeria ovina</name>
    <dbReference type="NCBI Taxonomy" id="92902"/>
    <lineage>
        <taxon>Eukaryota</taxon>
        <taxon>Fungi</taxon>
        <taxon>Dikarya</taxon>
        <taxon>Ascomycota</taxon>
        <taxon>Pezizomycotina</taxon>
        <taxon>Sordariomycetes</taxon>
        <taxon>Sordariomycetidae</taxon>
        <taxon>Sordariales</taxon>
        <taxon>Lasiosphaeriaceae</taxon>
        <taxon>Lasiosphaeria</taxon>
    </lineage>
</organism>
<reference evidence="2" key="2">
    <citation type="submission" date="2023-06" db="EMBL/GenBank/DDBJ databases">
        <authorList>
            <consortium name="Lawrence Berkeley National Laboratory"/>
            <person name="Haridas S."/>
            <person name="Hensen N."/>
            <person name="Bonometti L."/>
            <person name="Westerberg I."/>
            <person name="Brannstrom I.O."/>
            <person name="Guillou S."/>
            <person name="Cros-Aarteil S."/>
            <person name="Calhoun S."/>
            <person name="Kuo A."/>
            <person name="Mondo S."/>
            <person name="Pangilinan J."/>
            <person name="Riley R."/>
            <person name="Labutti K."/>
            <person name="Andreopoulos B."/>
            <person name="Lipzen A."/>
            <person name="Chen C."/>
            <person name="Yanf M."/>
            <person name="Daum C."/>
            <person name="Ng V."/>
            <person name="Clum A."/>
            <person name="Steindorff A."/>
            <person name="Ohm R."/>
            <person name="Martin F."/>
            <person name="Silar P."/>
            <person name="Natvig D."/>
            <person name="Lalanne C."/>
            <person name="Gautier V."/>
            <person name="Ament-Velasquez S.L."/>
            <person name="Kruys A."/>
            <person name="Hutchinson M.I."/>
            <person name="Powell A.J."/>
            <person name="Barry K."/>
            <person name="Miller A.N."/>
            <person name="Grigoriev I.V."/>
            <person name="Debuchy R."/>
            <person name="Gladieux P."/>
            <person name="Thoren M.H."/>
            <person name="Johannesson H."/>
        </authorList>
    </citation>
    <scope>NUCLEOTIDE SEQUENCE</scope>
    <source>
        <strain evidence="2">CBS 958.72</strain>
    </source>
</reference>
<protein>
    <recommendedName>
        <fullName evidence="4">Secreted protein</fullName>
    </recommendedName>
</protein>
<evidence type="ECO:0008006" key="4">
    <source>
        <dbReference type="Google" id="ProtNLM"/>
    </source>
</evidence>
<dbReference type="Proteomes" id="UP001287356">
    <property type="component" value="Unassembled WGS sequence"/>
</dbReference>
<dbReference type="AlphaFoldDB" id="A0AAE0KLR6"/>
<evidence type="ECO:0000313" key="3">
    <source>
        <dbReference type="Proteomes" id="UP001287356"/>
    </source>
</evidence>
<proteinExistence type="predicted"/>
<dbReference type="EMBL" id="JAULSN010000002">
    <property type="protein sequence ID" value="KAK3379073.1"/>
    <property type="molecule type" value="Genomic_DNA"/>
</dbReference>
<feature type="signal peptide" evidence="1">
    <location>
        <begin position="1"/>
        <end position="22"/>
    </location>
</feature>
<evidence type="ECO:0000313" key="2">
    <source>
        <dbReference type="EMBL" id="KAK3379073.1"/>
    </source>
</evidence>
<keyword evidence="3" id="KW-1185">Reference proteome</keyword>
<feature type="chain" id="PRO_5042177081" description="Secreted protein" evidence="1">
    <location>
        <begin position="23"/>
        <end position="111"/>
    </location>
</feature>
<sequence>MTWASLRHFATAWVLPANGTNASYVCENLSARLPSLSSCVGGIVVELRARPEHAVPKKRGSNRLAVLLRPDGVVPVKEDAHVSSAFPWNKASLARHSCVSTSTKSGSSSSS</sequence>
<keyword evidence="1" id="KW-0732">Signal</keyword>
<reference evidence="2" key="1">
    <citation type="journal article" date="2023" name="Mol. Phylogenet. Evol.">
        <title>Genome-scale phylogeny and comparative genomics of the fungal order Sordariales.</title>
        <authorList>
            <person name="Hensen N."/>
            <person name="Bonometti L."/>
            <person name="Westerberg I."/>
            <person name="Brannstrom I.O."/>
            <person name="Guillou S."/>
            <person name="Cros-Aarteil S."/>
            <person name="Calhoun S."/>
            <person name="Haridas S."/>
            <person name="Kuo A."/>
            <person name="Mondo S."/>
            <person name="Pangilinan J."/>
            <person name="Riley R."/>
            <person name="LaButti K."/>
            <person name="Andreopoulos B."/>
            <person name="Lipzen A."/>
            <person name="Chen C."/>
            <person name="Yan M."/>
            <person name="Daum C."/>
            <person name="Ng V."/>
            <person name="Clum A."/>
            <person name="Steindorff A."/>
            <person name="Ohm R.A."/>
            <person name="Martin F."/>
            <person name="Silar P."/>
            <person name="Natvig D.O."/>
            <person name="Lalanne C."/>
            <person name="Gautier V."/>
            <person name="Ament-Velasquez S.L."/>
            <person name="Kruys A."/>
            <person name="Hutchinson M.I."/>
            <person name="Powell A.J."/>
            <person name="Barry K."/>
            <person name="Miller A.N."/>
            <person name="Grigoriev I.V."/>
            <person name="Debuchy R."/>
            <person name="Gladieux P."/>
            <person name="Hiltunen Thoren M."/>
            <person name="Johannesson H."/>
        </authorList>
    </citation>
    <scope>NUCLEOTIDE SEQUENCE</scope>
    <source>
        <strain evidence="2">CBS 958.72</strain>
    </source>
</reference>
<accession>A0AAE0KLR6</accession>
<gene>
    <name evidence="2" type="ORF">B0T24DRAFT_589674</name>
</gene>
<name>A0AAE0KLR6_9PEZI</name>